<dbReference type="AlphaFoldDB" id="A0A2H0B7R7"/>
<evidence type="ECO:0000313" key="3">
    <source>
        <dbReference type="Proteomes" id="UP000229459"/>
    </source>
</evidence>
<dbReference type="Proteomes" id="UP000229459">
    <property type="component" value="Unassembled WGS sequence"/>
</dbReference>
<organism evidence="2 3">
    <name type="scientific">Candidatus Beckwithbacteria bacterium CG23_combo_of_CG06-09_8_20_14_all_34_8</name>
    <dbReference type="NCBI Taxonomy" id="1974497"/>
    <lineage>
        <taxon>Bacteria</taxon>
        <taxon>Candidatus Beckwithiibacteriota</taxon>
    </lineage>
</organism>
<proteinExistence type="predicted"/>
<feature type="transmembrane region" description="Helical" evidence="1">
    <location>
        <begin position="126"/>
        <end position="144"/>
    </location>
</feature>
<sequence>MIIPLVLVLLFWNYKYNFNKPKNIKPYFSILFITTLIFLFFVLTINNQPAGNRAKEFFIYNSSIPNIVNQERQEAIQIPINSLFINKLTYLVKYFITNYISAFSPERLFVYGDGISNSSYTFWKHGMFFILDFIFVILGIVIMYKKNYKAWLLLFILLIISPLPGVINKSAGQFSLRGALMFPLLIIFLGYGLKSFFSKYKSKLSIIAIGLIYFFSIINFLHLYFIQYPIYGSSAYNFDNRILAKYVLLQNQYSPNKNITIVSNEPFGIFYQLLFFNNWYQNKSDVLVASQALKQLPIRYKNVTIQNNCQAINYDDLVIYFTLEICTDGLEKFDTNYLSISSLTDSGEKFRILNDQLCSGVSHPNYYTVSNFNQLNIEPMSVNDFCSNWITKLSKGELSAF</sequence>
<dbReference type="EMBL" id="PCSR01000069">
    <property type="protein sequence ID" value="PIP53090.1"/>
    <property type="molecule type" value="Genomic_DNA"/>
</dbReference>
<name>A0A2H0B7R7_9BACT</name>
<keyword evidence="1" id="KW-1133">Transmembrane helix</keyword>
<comment type="caution">
    <text evidence="2">The sequence shown here is derived from an EMBL/GenBank/DDBJ whole genome shotgun (WGS) entry which is preliminary data.</text>
</comment>
<feature type="transmembrane region" description="Helical" evidence="1">
    <location>
        <begin position="205"/>
        <end position="226"/>
    </location>
</feature>
<accession>A0A2H0B7R7</accession>
<feature type="transmembrane region" description="Helical" evidence="1">
    <location>
        <begin position="150"/>
        <end position="167"/>
    </location>
</feature>
<protein>
    <recommendedName>
        <fullName evidence="4">Glycosyltransferase RgtA/B/C/D-like domain-containing protein</fullName>
    </recommendedName>
</protein>
<reference evidence="2 3" key="1">
    <citation type="submission" date="2017-09" db="EMBL/GenBank/DDBJ databases">
        <title>Depth-based differentiation of microbial function through sediment-hosted aquifers and enrichment of novel symbionts in the deep terrestrial subsurface.</title>
        <authorList>
            <person name="Probst A.J."/>
            <person name="Ladd B."/>
            <person name="Jarett J.K."/>
            <person name="Geller-Mcgrath D.E."/>
            <person name="Sieber C.M."/>
            <person name="Emerson J.B."/>
            <person name="Anantharaman K."/>
            <person name="Thomas B.C."/>
            <person name="Malmstrom R."/>
            <person name="Stieglmeier M."/>
            <person name="Klingl A."/>
            <person name="Woyke T."/>
            <person name="Ryan C.M."/>
            <person name="Banfield J.F."/>
        </authorList>
    </citation>
    <scope>NUCLEOTIDE SEQUENCE [LARGE SCALE GENOMIC DNA]</scope>
    <source>
        <strain evidence="2">CG23_combo_of_CG06-09_8_20_14_all_34_8</strain>
    </source>
</reference>
<evidence type="ECO:0000256" key="1">
    <source>
        <dbReference type="SAM" id="Phobius"/>
    </source>
</evidence>
<evidence type="ECO:0008006" key="4">
    <source>
        <dbReference type="Google" id="ProtNLM"/>
    </source>
</evidence>
<feature type="transmembrane region" description="Helical" evidence="1">
    <location>
        <begin position="174"/>
        <end position="193"/>
    </location>
</feature>
<feature type="transmembrane region" description="Helical" evidence="1">
    <location>
        <begin position="27"/>
        <end position="45"/>
    </location>
</feature>
<keyword evidence="1" id="KW-0472">Membrane</keyword>
<keyword evidence="1" id="KW-0812">Transmembrane</keyword>
<gene>
    <name evidence="2" type="ORF">COX08_02920</name>
</gene>
<evidence type="ECO:0000313" key="2">
    <source>
        <dbReference type="EMBL" id="PIP53090.1"/>
    </source>
</evidence>